<dbReference type="SUPFAM" id="SSF50475">
    <property type="entry name" value="FMN-binding split barrel"/>
    <property type="match status" value="1"/>
</dbReference>
<dbReference type="RefSeq" id="WP_131171268.1">
    <property type="nucleotide sequence ID" value="NZ_FXTL01000003.1"/>
</dbReference>
<dbReference type="EMBL" id="SDMR01000003">
    <property type="protein sequence ID" value="TBT95616.1"/>
    <property type="molecule type" value="Genomic_DNA"/>
</dbReference>
<name>A0A4Q9KM38_PROTD</name>
<protein>
    <submittedName>
        <fullName evidence="1">Pyridoxamine 5'-phosphate oxidase family protein</fullName>
    </submittedName>
</protein>
<gene>
    <name evidence="1" type="ORF">ET996_03980</name>
</gene>
<dbReference type="Gene3D" id="2.30.110.10">
    <property type="entry name" value="Electron Transport, Fmn-binding Protein, Chain A"/>
    <property type="match status" value="1"/>
</dbReference>
<dbReference type="InterPro" id="IPR024747">
    <property type="entry name" value="Pyridox_Oxase-rel"/>
</dbReference>
<dbReference type="InterPro" id="IPR012349">
    <property type="entry name" value="Split_barrel_FMN-bd"/>
</dbReference>
<keyword evidence="2" id="KW-1185">Reference proteome</keyword>
<dbReference type="OrthoDB" id="7062584at2"/>
<evidence type="ECO:0000313" key="1">
    <source>
        <dbReference type="EMBL" id="TBT95616.1"/>
    </source>
</evidence>
<dbReference type="Pfam" id="PF12900">
    <property type="entry name" value="Pyridox_ox_2"/>
    <property type="match status" value="1"/>
</dbReference>
<reference evidence="1 2" key="1">
    <citation type="submission" date="2019-01" db="EMBL/GenBank/DDBJ databases">
        <title>Lactibacter flavus gen. nov., sp. nov., a novel bacterium of the family Propionibacteriaceae isolated from raw milk and dairy products.</title>
        <authorList>
            <person name="Huptas C."/>
            <person name="Wenning M."/>
            <person name="Breitenwieser F."/>
            <person name="Doll E."/>
            <person name="Von Neubeck M."/>
            <person name="Busse H.-J."/>
            <person name="Scherer S."/>
        </authorList>
    </citation>
    <scope>NUCLEOTIDE SEQUENCE [LARGE SCALE GENOMIC DNA]</scope>
    <source>
        <strain evidence="1 2">DSM 22130</strain>
    </source>
</reference>
<dbReference type="Proteomes" id="UP000291933">
    <property type="component" value="Unassembled WGS sequence"/>
</dbReference>
<proteinExistence type="predicted"/>
<comment type="caution">
    <text evidence="1">The sequence shown here is derived from an EMBL/GenBank/DDBJ whole genome shotgun (WGS) entry which is preliminary data.</text>
</comment>
<accession>A0A4Q9KM38</accession>
<evidence type="ECO:0000313" key="2">
    <source>
        <dbReference type="Proteomes" id="UP000291933"/>
    </source>
</evidence>
<organism evidence="1 2">
    <name type="scientific">Propioniciclava tarda</name>
    <dbReference type="NCBI Taxonomy" id="433330"/>
    <lineage>
        <taxon>Bacteria</taxon>
        <taxon>Bacillati</taxon>
        <taxon>Actinomycetota</taxon>
        <taxon>Actinomycetes</taxon>
        <taxon>Propionibacteriales</taxon>
        <taxon>Propionibacteriaceae</taxon>
        <taxon>Propioniciclava</taxon>
    </lineage>
</organism>
<dbReference type="AlphaFoldDB" id="A0A4Q9KM38"/>
<sequence>MNAAPDPVVNLTDDQCWAVLSGCKVGRLVTCVDRHPEIFPINFVTDGRSIVFRTAEGTKLFTVTIGSEVAFEVDGWDGTGGWSVIARGAAEQVRGDSEIDHLETLPLRPWVPIVKTHWVRIVPTEVTGRQFHFGPEPEKDYSLTSG</sequence>